<protein>
    <submittedName>
        <fullName evidence="2">MerC domain-containing protein</fullName>
    </submittedName>
</protein>
<feature type="transmembrane region" description="Helical" evidence="1">
    <location>
        <begin position="100"/>
        <end position="118"/>
    </location>
</feature>
<reference evidence="2" key="1">
    <citation type="submission" date="2022-10" db="EMBL/GenBank/DDBJ databases">
        <title>Catenovulum adriacola sp. nov. isolated in the Harbour of Susak.</title>
        <authorList>
            <person name="Schoch T."/>
            <person name="Reich S.J."/>
            <person name="Stoeferle S."/>
            <person name="Flaiz M."/>
            <person name="Kazda M."/>
            <person name="Riedel C.U."/>
            <person name="Duerre P."/>
        </authorList>
    </citation>
    <scope>NUCLEOTIDE SEQUENCE</scope>
    <source>
        <strain evidence="2">TS8</strain>
        <plasmid evidence="2">pCadTS8_2</plasmid>
    </source>
</reference>
<name>A0ABY7AS91_9ALTE</name>
<dbReference type="Pfam" id="PF03203">
    <property type="entry name" value="MerC"/>
    <property type="match status" value="1"/>
</dbReference>
<proteinExistence type="predicted"/>
<dbReference type="EMBL" id="CP109967">
    <property type="protein sequence ID" value="WAJ72393.1"/>
    <property type="molecule type" value="Genomic_DNA"/>
</dbReference>
<feature type="transmembrane region" description="Helical" evidence="1">
    <location>
        <begin position="74"/>
        <end position="94"/>
    </location>
</feature>
<gene>
    <name evidence="2" type="ORF">OLW01_16785</name>
</gene>
<dbReference type="InterPro" id="IPR004891">
    <property type="entry name" value="Mercury-R_MerC"/>
</dbReference>
<feature type="transmembrane region" description="Helical" evidence="1">
    <location>
        <begin position="46"/>
        <end position="67"/>
    </location>
</feature>
<geneLocation type="plasmid" evidence="2 3">
    <name>pCadTS8_2</name>
</geneLocation>
<keyword evidence="1" id="KW-0472">Membrane</keyword>
<accession>A0ABY7AS91</accession>
<keyword evidence="1" id="KW-0812">Transmembrane</keyword>
<sequence length="135" mass="15161">MFKIQLLSDKLAIALSSICVVHCLFFPFIIVLVPSLSAVLNIDHEVFHKGLLYIVVPLGLFALFLGYRRHKNSLVLWIGLSALFTLSIVAILGHKVLGEQLEIILTVITASILAYAHFRNFKFSKQHQCNTSNKK</sequence>
<dbReference type="Proteomes" id="UP001163726">
    <property type="component" value="Plasmid pCadTS8_2"/>
</dbReference>
<keyword evidence="3" id="KW-1185">Reference proteome</keyword>
<evidence type="ECO:0000313" key="3">
    <source>
        <dbReference type="Proteomes" id="UP001163726"/>
    </source>
</evidence>
<evidence type="ECO:0000313" key="2">
    <source>
        <dbReference type="EMBL" id="WAJ72393.1"/>
    </source>
</evidence>
<feature type="transmembrane region" description="Helical" evidence="1">
    <location>
        <begin position="12"/>
        <end position="34"/>
    </location>
</feature>
<keyword evidence="2" id="KW-0614">Plasmid</keyword>
<dbReference type="RefSeq" id="WP_268077172.1">
    <property type="nucleotide sequence ID" value="NZ_CP109967.1"/>
</dbReference>
<keyword evidence="1" id="KW-1133">Transmembrane helix</keyword>
<organism evidence="2 3">
    <name type="scientific">Catenovulum adriaticum</name>
    <dbReference type="NCBI Taxonomy" id="2984846"/>
    <lineage>
        <taxon>Bacteria</taxon>
        <taxon>Pseudomonadati</taxon>
        <taxon>Pseudomonadota</taxon>
        <taxon>Gammaproteobacteria</taxon>
        <taxon>Alteromonadales</taxon>
        <taxon>Alteromonadaceae</taxon>
        <taxon>Catenovulum</taxon>
    </lineage>
</organism>
<evidence type="ECO:0000256" key="1">
    <source>
        <dbReference type="SAM" id="Phobius"/>
    </source>
</evidence>